<sequence>MLTKKITALGLSAALIGMLGAPPTLAAPG</sequence>
<keyword evidence="2" id="KW-1185">Reference proteome</keyword>
<accession>A0A518BGI4</accession>
<reference evidence="1 2" key="1">
    <citation type="submission" date="2019-02" db="EMBL/GenBank/DDBJ databases">
        <title>Deep-cultivation of Planctomycetes and their phenomic and genomic characterization uncovers novel biology.</title>
        <authorList>
            <person name="Wiegand S."/>
            <person name="Jogler M."/>
            <person name="Boedeker C."/>
            <person name="Pinto D."/>
            <person name="Vollmers J."/>
            <person name="Rivas-Marin E."/>
            <person name="Kohn T."/>
            <person name="Peeters S.H."/>
            <person name="Heuer A."/>
            <person name="Rast P."/>
            <person name="Oberbeckmann S."/>
            <person name="Bunk B."/>
            <person name="Jeske O."/>
            <person name="Meyerdierks A."/>
            <person name="Storesund J.E."/>
            <person name="Kallscheuer N."/>
            <person name="Luecker S."/>
            <person name="Lage O.M."/>
            <person name="Pohl T."/>
            <person name="Merkel B.J."/>
            <person name="Hornburger P."/>
            <person name="Mueller R.-W."/>
            <person name="Bruemmer F."/>
            <person name="Labrenz M."/>
            <person name="Spormann A.M."/>
            <person name="Op den Camp H."/>
            <person name="Overmann J."/>
            <person name="Amann R."/>
            <person name="Jetten M.S.M."/>
            <person name="Mascher T."/>
            <person name="Medema M.H."/>
            <person name="Devos D.P."/>
            <person name="Kaster A.-K."/>
            <person name="Ovreas L."/>
            <person name="Rohde M."/>
            <person name="Galperin M.Y."/>
            <person name="Jogler C."/>
        </authorList>
    </citation>
    <scope>NUCLEOTIDE SEQUENCE [LARGE SCALE GENOMIC DNA]</scope>
    <source>
        <strain evidence="1 2">Pla133</strain>
    </source>
</reference>
<gene>
    <name evidence="1" type="ORF">Pla133_11470</name>
</gene>
<organism evidence="1 2">
    <name type="scientific">Engelhardtia mirabilis</name>
    <dbReference type="NCBI Taxonomy" id="2528011"/>
    <lineage>
        <taxon>Bacteria</taxon>
        <taxon>Pseudomonadati</taxon>
        <taxon>Planctomycetota</taxon>
        <taxon>Planctomycetia</taxon>
        <taxon>Planctomycetia incertae sedis</taxon>
        <taxon>Engelhardtia</taxon>
    </lineage>
</organism>
<protein>
    <submittedName>
        <fullName evidence="1">Uncharacterized protein</fullName>
    </submittedName>
</protein>
<dbReference type="AlphaFoldDB" id="A0A518BGI4"/>
<evidence type="ECO:0000313" key="2">
    <source>
        <dbReference type="Proteomes" id="UP000316921"/>
    </source>
</evidence>
<proteinExistence type="predicted"/>
<dbReference type="EMBL" id="CP036287">
    <property type="protein sequence ID" value="QDU66081.1"/>
    <property type="molecule type" value="Genomic_DNA"/>
</dbReference>
<dbReference type="KEGG" id="pbap:Pla133_11470"/>
<evidence type="ECO:0000313" key="1">
    <source>
        <dbReference type="EMBL" id="QDU66081.1"/>
    </source>
</evidence>
<dbReference type="Proteomes" id="UP000316921">
    <property type="component" value="Chromosome"/>
</dbReference>
<name>A0A518BGI4_9BACT</name>